<dbReference type="InterPro" id="IPR011990">
    <property type="entry name" value="TPR-like_helical_dom_sf"/>
</dbReference>
<dbReference type="Gene3D" id="1.25.40.10">
    <property type="entry name" value="Tetratricopeptide repeat domain"/>
    <property type="match status" value="1"/>
</dbReference>
<dbReference type="SUPFAM" id="SSF57850">
    <property type="entry name" value="RING/U-box"/>
    <property type="match status" value="1"/>
</dbReference>
<dbReference type="InterPro" id="IPR001841">
    <property type="entry name" value="Znf_RING"/>
</dbReference>
<dbReference type="AlphaFoldDB" id="K0RNX4"/>
<dbReference type="InterPro" id="IPR052945">
    <property type="entry name" value="Mitotic_Regulator"/>
</dbReference>
<keyword evidence="1" id="KW-0863">Zinc-finger</keyword>
<organism evidence="3 4">
    <name type="scientific">Thalassiosira oceanica</name>
    <name type="common">Marine diatom</name>
    <dbReference type="NCBI Taxonomy" id="159749"/>
    <lineage>
        <taxon>Eukaryota</taxon>
        <taxon>Sar</taxon>
        <taxon>Stramenopiles</taxon>
        <taxon>Ochrophyta</taxon>
        <taxon>Bacillariophyta</taxon>
        <taxon>Coscinodiscophyceae</taxon>
        <taxon>Thalassiosirophycidae</taxon>
        <taxon>Thalassiosirales</taxon>
        <taxon>Thalassiosiraceae</taxon>
        <taxon>Thalassiosira</taxon>
    </lineage>
</organism>
<keyword evidence="4" id="KW-1185">Reference proteome</keyword>
<dbReference type="Pfam" id="PF08238">
    <property type="entry name" value="Sel1"/>
    <property type="match status" value="2"/>
</dbReference>
<keyword evidence="1" id="KW-0862">Zinc</keyword>
<dbReference type="EMBL" id="AGNL01036611">
    <property type="protein sequence ID" value="EJK53984.1"/>
    <property type="molecule type" value="Genomic_DNA"/>
</dbReference>
<dbReference type="eggNOG" id="ENOG502RZ2E">
    <property type="taxonomic scope" value="Eukaryota"/>
</dbReference>
<dbReference type="OrthoDB" id="2384430at2759"/>
<dbReference type="GO" id="GO:0008270">
    <property type="term" value="F:zinc ion binding"/>
    <property type="evidence" value="ECO:0007669"/>
    <property type="project" value="UniProtKB-KW"/>
</dbReference>
<feature type="domain" description="RING-type" evidence="2">
    <location>
        <begin position="61"/>
        <end position="106"/>
    </location>
</feature>
<evidence type="ECO:0000313" key="3">
    <source>
        <dbReference type="EMBL" id="EJK53984.1"/>
    </source>
</evidence>
<evidence type="ECO:0000259" key="2">
    <source>
        <dbReference type="PROSITE" id="PS50089"/>
    </source>
</evidence>
<comment type="caution">
    <text evidence="3">The sequence shown here is derived from an EMBL/GenBank/DDBJ whole genome shotgun (WGS) entry which is preliminary data.</text>
</comment>
<accession>K0RNX4</accession>
<keyword evidence="1" id="KW-0479">Metal-binding</keyword>
<proteinExistence type="predicted"/>
<evidence type="ECO:0000313" key="4">
    <source>
        <dbReference type="Proteomes" id="UP000266841"/>
    </source>
</evidence>
<dbReference type="Proteomes" id="UP000266841">
    <property type="component" value="Unassembled WGS sequence"/>
</dbReference>
<gene>
    <name evidence="3" type="ORF">THAOC_26476</name>
</gene>
<evidence type="ECO:0000256" key="1">
    <source>
        <dbReference type="PROSITE-ProRule" id="PRU00175"/>
    </source>
</evidence>
<dbReference type="PROSITE" id="PS50089">
    <property type="entry name" value="ZF_RING_2"/>
    <property type="match status" value="1"/>
</dbReference>
<name>K0RNX4_THAOC</name>
<sequence length="344" mass="38446">MSIHRPTMKDVPGGNGCDEACANQNADQKQHNKACEQRAASELDDEQLYRQGHKRPEGDFCPICTLPISLPMGVHSVFFVCCMKKICNGCIMAAEKRDILNCPFCRTPRPKSEAESLAMVQTRVEKKDPAAINYLAQKYCHGNLGLQKDMRIAVELWTEAAELGSIKATFNLGYAYCSGDGVQKDEAKGIQLWSIAALQGHVESRHNLGCIEGEKGYYDLAVRHLMILAEMGFKDSVETIQQMFMGGLATEEQLAQGRKGYQDAVEKMKSHDRDEARALGNRNAPKLGKEEVSVSPSSMVWTRFGELNEIAAGEVVEFLLRTTRRLLRWFYQRSSRSRHASGYA</sequence>
<dbReference type="PANTHER" id="PTHR43628:SF1">
    <property type="entry name" value="CHITIN SYNTHASE REGULATORY FACTOR 2-RELATED"/>
    <property type="match status" value="1"/>
</dbReference>
<dbReference type="SMART" id="SM00671">
    <property type="entry name" value="SEL1"/>
    <property type="match status" value="3"/>
</dbReference>
<dbReference type="SUPFAM" id="SSF81901">
    <property type="entry name" value="HCP-like"/>
    <property type="match status" value="1"/>
</dbReference>
<dbReference type="PANTHER" id="PTHR43628">
    <property type="entry name" value="ACTIVATOR OF C KINASE PROTEIN 1-RELATED"/>
    <property type="match status" value="1"/>
</dbReference>
<dbReference type="InterPro" id="IPR006597">
    <property type="entry name" value="Sel1-like"/>
</dbReference>
<reference evidence="3 4" key="1">
    <citation type="journal article" date="2012" name="Genome Biol.">
        <title>Genome and low-iron response of an oceanic diatom adapted to chronic iron limitation.</title>
        <authorList>
            <person name="Lommer M."/>
            <person name="Specht M."/>
            <person name="Roy A.S."/>
            <person name="Kraemer L."/>
            <person name="Andreson R."/>
            <person name="Gutowska M.A."/>
            <person name="Wolf J."/>
            <person name="Bergner S.V."/>
            <person name="Schilhabel M.B."/>
            <person name="Klostermeier U.C."/>
            <person name="Beiko R.G."/>
            <person name="Rosenstiel P."/>
            <person name="Hippler M."/>
            <person name="Laroche J."/>
        </authorList>
    </citation>
    <scope>NUCLEOTIDE SEQUENCE [LARGE SCALE GENOMIC DNA]</scope>
    <source>
        <strain evidence="3 4">CCMP1005</strain>
    </source>
</reference>
<protein>
    <recommendedName>
        <fullName evidence="2">RING-type domain-containing protein</fullName>
    </recommendedName>
</protein>